<gene>
    <name evidence="2" type="ORF">K444DRAFT_139542</name>
</gene>
<keyword evidence="3" id="KW-1185">Reference proteome</keyword>
<feature type="compositionally biased region" description="Polar residues" evidence="1">
    <location>
        <begin position="10"/>
        <end position="20"/>
    </location>
</feature>
<organism evidence="2 3">
    <name type="scientific">Hyaloscypha bicolor E</name>
    <dbReference type="NCBI Taxonomy" id="1095630"/>
    <lineage>
        <taxon>Eukaryota</taxon>
        <taxon>Fungi</taxon>
        <taxon>Dikarya</taxon>
        <taxon>Ascomycota</taxon>
        <taxon>Pezizomycotina</taxon>
        <taxon>Leotiomycetes</taxon>
        <taxon>Helotiales</taxon>
        <taxon>Hyaloscyphaceae</taxon>
        <taxon>Hyaloscypha</taxon>
        <taxon>Hyaloscypha bicolor</taxon>
    </lineage>
</organism>
<evidence type="ECO:0000313" key="3">
    <source>
        <dbReference type="Proteomes" id="UP000235371"/>
    </source>
</evidence>
<dbReference type="InParanoid" id="A0A2J6SU14"/>
<dbReference type="EMBL" id="KZ613866">
    <property type="protein sequence ID" value="PMD54264.1"/>
    <property type="molecule type" value="Genomic_DNA"/>
</dbReference>
<evidence type="ECO:0000313" key="2">
    <source>
        <dbReference type="EMBL" id="PMD54264.1"/>
    </source>
</evidence>
<name>A0A2J6SU14_9HELO</name>
<feature type="region of interest" description="Disordered" evidence="1">
    <location>
        <begin position="1"/>
        <end position="39"/>
    </location>
</feature>
<dbReference type="RefSeq" id="XP_024731168.1">
    <property type="nucleotide sequence ID" value="XM_024870528.1"/>
</dbReference>
<evidence type="ECO:0000256" key="1">
    <source>
        <dbReference type="SAM" id="MobiDB-lite"/>
    </source>
</evidence>
<dbReference type="Proteomes" id="UP000235371">
    <property type="component" value="Unassembled WGS sequence"/>
</dbReference>
<proteinExistence type="predicted"/>
<dbReference type="AlphaFoldDB" id="A0A2J6SU14"/>
<protein>
    <submittedName>
        <fullName evidence="2">Uncharacterized protein</fullName>
    </submittedName>
</protein>
<accession>A0A2J6SU14</accession>
<dbReference type="GeneID" id="36578610"/>
<reference evidence="2 3" key="1">
    <citation type="submission" date="2016-04" db="EMBL/GenBank/DDBJ databases">
        <title>A degradative enzymes factory behind the ericoid mycorrhizal symbiosis.</title>
        <authorList>
            <consortium name="DOE Joint Genome Institute"/>
            <person name="Martino E."/>
            <person name="Morin E."/>
            <person name="Grelet G."/>
            <person name="Kuo A."/>
            <person name="Kohler A."/>
            <person name="Daghino S."/>
            <person name="Barry K."/>
            <person name="Choi C."/>
            <person name="Cichocki N."/>
            <person name="Clum A."/>
            <person name="Copeland A."/>
            <person name="Hainaut M."/>
            <person name="Haridas S."/>
            <person name="Labutti K."/>
            <person name="Lindquist E."/>
            <person name="Lipzen A."/>
            <person name="Khouja H.-R."/>
            <person name="Murat C."/>
            <person name="Ohm R."/>
            <person name="Olson A."/>
            <person name="Spatafora J."/>
            <person name="Veneault-Fourrey C."/>
            <person name="Henrissat B."/>
            <person name="Grigoriev I."/>
            <person name="Martin F."/>
            <person name="Perotto S."/>
        </authorList>
    </citation>
    <scope>NUCLEOTIDE SEQUENCE [LARGE SCALE GENOMIC DNA]</scope>
    <source>
        <strain evidence="2 3">E</strain>
    </source>
</reference>
<sequence length="90" mass="9963">MRWPWFGTKRPQSLPFSSPARTVPNRAPEASETMSSLTPSDVDISHPRALPLLLLPLLFIFLRSATSFGRLGLSRSKNASLTPGFPLHSF</sequence>